<dbReference type="Proteomes" id="UP000006166">
    <property type="component" value="Unassembled WGS sequence"/>
</dbReference>
<organism evidence="1 2">
    <name type="scientific">Borreliella finlandensis</name>
    <dbReference type="NCBI Taxonomy" id="498741"/>
    <lineage>
        <taxon>Bacteria</taxon>
        <taxon>Pseudomonadati</taxon>
        <taxon>Spirochaetota</taxon>
        <taxon>Spirochaetia</taxon>
        <taxon>Spirochaetales</taxon>
        <taxon>Borreliaceae</taxon>
        <taxon>Borreliella</taxon>
    </lineage>
</organism>
<dbReference type="AlphaFoldDB" id="A0A826GSS6"/>
<comment type="caution">
    <text evidence="1">The sequence shown here is derived from an EMBL/GenBank/DDBJ whole genome shotgun (WGS) entry which is preliminary data.</text>
</comment>
<proteinExistence type="predicted"/>
<keyword evidence="2" id="KW-1185">Reference proteome</keyword>
<evidence type="ECO:0000313" key="1">
    <source>
        <dbReference type="EMBL" id="EEH00936.1"/>
    </source>
</evidence>
<dbReference type="EMBL" id="ABJZ02000003">
    <property type="protein sequence ID" value="EEH00936.1"/>
    <property type="molecule type" value="Genomic_DNA"/>
</dbReference>
<accession>A0A826GSS6</accession>
<sequence length="39" mass="4056">MAITTESLGIDKKSARGAIIGIVRLACPDEDGTTNPINI</sequence>
<evidence type="ECO:0000313" key="2">
    <source>
        <dbReference type="Proteomes" id="UP000006166"/>
    </source>
</evidence>
<name>A0A826GSS6_9SPIR</name>
<protein>
    <submittedName>
        <fullName evidence="1">Uncharacterized protein</fullName>
    </submittedName>
</protein>
<reference evidence="1 2" key="1">
    <citation type="journal article" date="2011" name="J. Bacteriol.">
        <title>Whole genome sequence of an unusual Borrelia burgdorferi sensu lato isolate.</title>
        <authorList>
            <person name="Casjens S.R."/>
            <person name="Fraser-Liggett C.M."/>
            <person name="Mongodin E.F."/>
            <person name="Qiu W.G."/>
            <person name="Dunn J.J."/>
            <person name="Luft B.J."/>
            <person name="Schutzer S.E."/>
        </authorList>
    </citation>
    <scope>NUCLEOTIDE SEQUENCE [LARGE SCALE GENOMIC DNA]</scope>
    <source>
        <strain evidence="1 2">SV1</strain>
    </source>
</reference>
<gene>
    <name evidence="1" type="ORF">BSV1_0881</name>
</gene>